<protein>
    <submittedName>
        <fullName evidence="2">Uncharacterized protein</fullName>
    </submittedName>
</protein>
<organism evidence="2 3">
    <name type="scientific">Smittium simulii</name>
    <dbReference type="NCBI Taxonomy" id="133385"/>
    <lineage>
        <taxon>Eukaryota</taxon>
        <taxon>Fungi</taxon>
        <taxon>Fungi incertae sedis</taxon>
        <taxon>Zoopagomycota</taxon>
        <taxon>Kickxellomycotina</taxon>
        <taxon>Harpellomycetes</taxon>
        <taxon>Harpellales</taxon>
        <taxon>Legeriomycetaceae</taxon>
        <taxon>Smittium</taxon>
    </lineage>
</organism>
<proteinExistence type="predicted"/>
<name>A0A2T9YT96_9FUNG</name>
<feature type="compositionally biased region" description="Polar residues" evidence="1">
    <location>
        <begin position="1"/>
        <end position="12"/>
    </location>
</feature>
<accession>A0A2T9YT96</accession>
<comment type="caution">
    <text evidence="2">The sequence shown here is derived from an EMBL/GenBank/DDBJ whole genome shotgun (WGS) entry which is preliminary data.</text>
</comment>
<dbReference type="EMBL" id="MBFR01000052">
    <property type="protein sequence ID" value="PVU95565.1"/>
    <property type="molecule type" value="Genomic_DNA"/>
</dbReference>
<evidence type="ECO:0000313" key="3">
    <source>
        <dbReference type="Proteomes" id="UP000245383"/>
    </source>
</evidence>
<keyword evidence="3" id="KW-1185">Reference proteome</keyword>
<evidence type="ECO:0000256" key="1">
    <source>
        <dbReference type="SAM" id="MobiDB-lite"/>
    </source>
</evidence>
<dbReference type="Proteomes" id="UP000245383">
    <property type="component" value="Unassembled WGS sequence"/>
</dbReference>
<gene>
    <name evidence="2" type="ORF">BB561_001731</name>
</gene>
<evidence type="ECO:0000313" key="2">
    <source>
        <dbReference type="EMBL" id="PVU95565.1"/>
    </source>
</evidence>
<feature type="compositionally biased region" description="Polar residues" evidence="1">
    <location>
        <begin position="71"/>
        <end position="81"/>
    </location>
</feature>
<feature type="region of interest" description="Disordered" evidence="1">
    <location>
        <begin position="1"/>
        <end position="24"/>
    </location>
</feature>
<reference evidence="2 3" key="1">
    <citation type="journal article" date="2018" name="MBio">
        <title>Comparative Genomics Reveals the Core Gene Toolbox for the Fungus-Insect Symbiosis.</title>
        <authorList>
            <person name="Wang Y."/>
            <person name="Stata M."/>
            <person name="Wang W."/>
            <person name="Stajich J.E."/>
            <person name="White M.M."/>
            <person name="Moncalvo J.M."/>
        </authorList>
    </citation>
    <scope>NUCLEOTIDE SEQUENCE [LARGE SCALE GENOMIC DNA]</scope>
    <source>
        <strain evidence="2 3">SWE-8-4</strain>
    </source>
</reference>
<dbReference type="AlphaFoldDB" id="A0A2T9YT96"/>
<feature type="region of interest" description="Disordered" evidence="1">
    <location>
        <begin position="60"/>
        <end position="96"/>
    </location>
</feature>
<sequence>MSSSLNFNQVSGAPNRRHKAGSRYKNGATKYNNYYIGNYHSGKKIQNEIYPTEYDDFNTDDFSSDKEIQNETDTTEMSKCNSDGDVAGSSFRSSKTPLEGRKSLFNDLTFSDNIRINYTTHRHYLIIPLYMP</sequence>